<feature type="transmembrane region" description="Helical" evidence="1">
    <location>
        <begin position="61"/>
        <end position="82"/>
    </location>
</feature>
<dbReference type="OrthoDB" id="270892at2157"/>
<name>A0A343TMR9_9EURY</name>
<evidence type="ECO:0000313" key="3">
    <source>
        <dbReference type="EMBL" id="AUX10391.1"/>
    </source>
</evidence>
<sequence length="117" mass="12767">MAYETSQSEPTSVELLLDSERFLWLVAVVFFGIGDLVTTAIGLQLQYVVEAGPVVGDVIRAYGTTSMIWLKMLVFVLCYGLWRVVPAPHRVGVPLGLAVLGVLVTLWNVFVMGIAVL</sequence>
<protein>
    <recommendedName>
        <fullName evidence="2">DUF5658 domain-containing protein</fullName>
    </recommendedName>
</protein>
<proteinExistence type="predicted"/>
<dbReference type="InterPro" id="IPR043717">
    <property type="entry name" value="DUF5658"/>
</dbReference>
<accession>A0A343TMR9</accession>
<evidence type="ECO:0000256" key="1">
    <source>
        <dbReference type="SAM" id="Phobius"/>
    </source>
</evidence>
<feature type="transmembrane region" description="Helical" evidence="1">
    <location>
        <begin position="22"/>
        <end position="49"/>
    </location>
</feature>
<dbReference type="Proteomes" id="UP000263012">
    <property type="component" value="Chromosome"/>
</dbReference>
<dbReference type="AlphaFoldDB" id="A0A343TMR9"/>
<evidence type="ECO:0000313" key="4">
    <source>
        <dbReference type="Proteomes" id="UP000263012"/>
    </source>
</evidence>
<keyword evidence="1" id="KW-0472">Membrane</keyword>
<dbReference type="KEGG" id="hdf:AArcSl_2776"/>
<keyword evidence="1" id="KW-1133">Transmembrane helix</keyword>
<dbReference type="Pfam" id="PF18902">
    <property type="entry name" value="DUF5658"/>
    <property type="match status" value="1"/>
</dbReference>
<reference evidence="4" key="1">
    <citation type="submission" date="2017-11" db="EMBL/GenBank/DDBJ databases">
        <title>Phenotypic and genomic properties of facultatively anaerobic sulfur-reducing natronoarchaea from hypersaline soda lakes.</title>
        <authorList>
            <person name="Sorokin D.Y."/>
            <person name="Kublanov I.V."/>
            <person name="Roman P."/>
            <person name="Sinninghe Damste J.S."/>
            <person name="Golyshin P.N."/>
            <person name="Rojo D."/>
            <person name="Ciordia S."/>
            <person name="Mena M.D.C."/>
            <person name="Ferrer M."/>
            <person name="Messina E."/>
            <person name="Smedile F."/>
            <person name="La Spada G."/>
            <person name="La Cono V."/>
            <person name="Yakimov M.M."/>
        </authorList>
    </citation>
    <scope>NUCLEOTIDE SEQUENCE [LARGE SCALE GENOMIC DNA]</scope>
    <source>
        <strain evidence="4">AArc-Sl</strain>
    </source>
</reference>
<dbReference type="EMBL" id="CP025066">
    <property type="protein sequence ID" value="AUX10391.1"/>
    <property type="molecule type" value="Genomic_DNA"/>
</dbReference>
<keyword evidence="4" id="KW-1185">Reference proteome</keyword>
<gene>
    <name evidence="3" type="ORF">AArcSl_2776</name>
</gene>
<dbReference type="RefSeq" id="WP_119820585.1">
    <property type="nucleotide sequence ID" value="NZ_CP025066.1"/>
</dbReference>
<dbReference type="GeneID" id="37879133"/>
<feature type="transmembrane region" description="Helical" evidence="1">
    <location>
        <begin position="94"/>
        <end position="116"/>
    </location>
</feature>
<evidence type="ECO:0000259" key="2">
    <source>
        <dbReference type="Pfam" id="PF18902"/>
    </source>
</evidence>
<keyword evidence="1" id="KW-0812">Transmembrane</keyword>
<feature type="domain" description="DUF5658" evidence="2">
    <location>
        <begin position="26"/>
        <end position="112"/>
    </location>
</feature>
<organism evidence="3 4">
    <name type="scientific">Halalkaliarchaeum desulfuricum</name>
    <dbReference type="NCBI Taxonomy" id="2055893"/>
    <lineage>
        <taxon>Archaea</taxon>
        <taxon>Methanobacteriati</taxon>
        <taxon>Methanobacteriota</taxon>
        <taxon>Stenosarchaea group</taxon>
        <taxon>Halobacteria</taxon>
        <taxon>Halobacteriales</taxon>
        <taxon>Haloferacaceae</taxon>
        <taxon>Halalkaliarchaeum</taxon>
    </lineage>
</organism>